<accession>A0AA40EA72</accession>
<name>A0AA40EA72_9PEZI</name>
<protein>
    <submittedName>
        <fullName evidence="1">Uncharacterized protein</fullName>
    </submittedName>
</protein>
<dbReference type="AlphaFoldDB" id="A0AA40EA72"/>
<proteinExistence type="predicted"/>
<organism evidence="1 2">
    <name type="scientific">Lasiosphaeris hirsuta</name>
    <dbReference type="NCBI Taxonomy" id="260670"/>
    <lineage>
        <taxon>Eukaryota</taxon>
        <taxon>Fungi</taxon>
        <taxon>Dikarya</taxon>
        <taxon>Ascomycota</taxon>
        <taxon>Pezizomycotina</taxon>
        <taxon>Sordariomycetes</taxon>
        <taxon>Sordariomycetidae</taxon>
        <taxon>Sordariales</taxon>
        <taxon>Lasiosphaeriaceae</taxon>
        <taxon>Lasiosphaeris</taxon>
    </lineage>
</organism>
<dbReference type="EMBL" id="JAUKUA010000001">
    <property type="protein sequence ID" value="KAK0730792.1"/>
    <property type="molecule type" value="Genomic_DNA"/>
</dbReference>
<reference evidence="1" key="1">
    <citation type="submission" date="2023-06" db="EMBL/GenBank/DDBJ databases">
        <title>Genome-scale phylogeny and comparative genomics of the fungal order Sordariales.</title>
        <authorList>
            <consortium name="Lawrence Berkeley National Laboratory"/>
            <person name="Hensen N."/>
            <person name="Bonometti L."/>
            <person name="Westerberg I."/>
            <person name="Brannstrom I.O."/>
            <person name="Guillou S."/>
            <person name="Cros-Aarteil S."/>
            <person name="Calhoun S."/>
            <person name="Haridas S."/>
            <person name="Kuo A."/>
            <person name="Mondo S."/>
            <person name="Pangilinan J."/>
            <person name="Riley R."/>
            <person name="Labutti K."/>
            <person name="Andreopoulos B."/>
            <person name="Lipzen A."/>
            <person name="Chen C."/>
            <person name="Yanf M."/>
            <person name="Daum C."/>
            <person name="Ng V."/>
            <person name="Clum A."/>
            <person name="Steindorff A."/>
            <person name="Ohm R."/>
            <person name="Martin F."/>
            <person name="Silar P."/>
            <person name="Natvig D."/>
            <person name="Lalanne C."/>
            <person name="Gautier V."/>
            <person name="Ament-Velasquez S.L."/>
            <person name="Kruys A."/>
            <person name="Hutchinson M.I."/>
            <person name="Powell A.J."/>
            <person name="Barry K."/>
            <person name="Miller A.N."/>
            <person name="Grigoriev I.V."/>
            <person name="Debuchy R."/>
            <person name="Gladieux P."/>
            <person name="Thoren M.H."/>
            <person name="Johannesson H."/>
        </authorList>
    </citation>
    <scope>NUCLEOTIDE SEQUENCE</scope>
    <source>
        <strain evidence="1">SMH4607-1</strain>
    </source>
</reference>
<dbReference type="Proteomes" id="UP001172102">
    <property type="component" value="Unassembled WGS sequence"/>
</dbReference>
<keyword evidence="2" id="KW-1185">Reference proteome</keyword>
<comment type="caution">
    <text evidence="1">The sequence shown here is derived from an EMBL/GenBank/DDBJ whole genome shotgun (WGS) entry which is preliminary data.</text>
</comment>
<evidence type="ECO:0000313" key="2">
    <source>
        <dbReference type="Proteomes" id="UP001172102"/>
    </source>
</evidence>
<gene>
    <name evidence="1" type="ORF">B0H67DRAFT_562907</name>
</gene>
<evidence type="ECO:0000313" key="1">
    <source>
        <dbReference type="EMBL" id="KAK0730792.1"/>
    </source>
</evidence>
<sequence>MRPQKFTVGTFPSPLISPISLVTSSAGKEKCSGGGLVAAEPPRPGSRRLEGDISSLATSFALYSCTAHGNATACEDGFLVDFGRGGPGNTRGRENWLVEAECRRIPVLSSCTASVSTVNPASKAARVGAKVRDATHIALSSQGRNWRSKKAQPGKQVGFVTDHGGGEALWPARHGLEELPPPCLTALTSLVVSASVSLLAPARTHNGGRRRQWWPQMRPARRDRVFPGMVEAAGVRFAIVRRGVSFARPID</sequence>